<dbReference type="GO" id="GO:0032467">
    <property type="term" value="P:positive regulation of cytokinesis"/>
    <property type="evidence" value="ECO:0007669"/>
    <property type="project" value="TreeGrafter"/>
</dbReference>
<name>A0AAD7LLH5_QUISA</name>
<dbReference type="GO" id="GO:0000919">
    <property type="term" value="P:cell plate assembly"/>
    <property type="evidence" value="ECO:0007669"/>
    <property type="project" value="TreeGrafter"/>
</dbReference>
<dbReference type="InterPro" id="IPR044621">
    <property type="entry name" value="NEDD1"/>
</dbReference>
<organism evidence="2 3">
    <name type="scientific">Quillaja saponaria</name>
    <name type="common">Soap bark tree</name>
    <dbReference type="NCBI Taxonomy" id="32244"/>
    <lineage>
        <taxon>Eukaryota</taxon>
        <taxon>Viridiplantae</taxon>
        <taxon>Streptophyta</taxon>
        <taxon>Embryophyta</taxon>
        <taxon>Tracheophyta</taxon>
        <taxon>Spermatophyta</taxon>
        <taxon>Magnoliopsida</taxon>
        <taxon>eudicotyledons</taxon>
        <taxon>Gunneridae</taxon>
        <taxon>Pentapetalae</taxon>
        <taxon>rosids</taxon>
        <taxon>fabids</taxon>
        <taxon>Fabales</taxon>
        <taxon>Quillajaceae</taxon>
        <taxon>Quillaja</taxon>
    </lineage>
</organism>
<comment type="caution">
    <text evidence="2">The sequence shown here is derived from an EMBL/GenBank/DDBJ whole genome shotgun (WGS) entry which is preliminary data.</text>
</comment>
<gene>
    <name evidence="2" type="ORF">O6P43_020657</name>
</gene>
<dbReference type="AlphaFoldDB" id="A0AAD7LLH5"/>
<evidence type="ECO:0000256" key="1">
    <source>
        <dbReference type="SAM" id="MobiDB-lite"/>
    </source>
</evidence>
<dbReference type="GO" id="GO:0060236">
    <property type="term" value="P:regulation of mitotic spindle organization"/>
    <property type="evidence" value="ECO:0007669"/>
    <property type="project" value="TreeGrafter"/>
</dbReference>
<dbReference type="GO" id="GO:0005828">
    <property type="term" value="C:kinetochore microtubule"/>
    <property type="evidence" value="ECO:0007669"/>
    <property type="project" value="TreeGrafter"/>
</dbReference>
<dbReference type="PANTHER" id="PTHR45096:SF1">
    <property type="entry name" value="PROTEIN NEDD1"/>
    <property type="match status" value="1"/>
</dbReference>
<dbReference type="EMBL" id="JARAOO010000008">
    <property type="protein sequence ID" value="KAJ7960173.1"/>
    <property type="molecule type" value="Genomic_DNA"/>
</dbReference>
<dbReference type="InterPro" id="IPR001680">
    <property type="entry name" value="WD40_rpt"/>
</dbReference>
<dbReference type="Gene3D" id="2.130.10.10">
    <property type="entry name" value="YVTN repeat-like/Quinoprotein amine dehydrogenase"/>
    <property type="match status" value="1"/>
</dbReference>
<keyword evidence="3" id="KW-1185">Reference proteome</keyword>
<protein>
    <submittedName>
        <fullName evidence="2">Protein NEDD1</fullName>
    </submittedName>
</protein>
<sequence length="298" mass="31935">MASLAASGGDTVKLFDVSVKSDVPCTLSYTPSAGSQVNAVKWYHANLFWLVLEMIRRSRFGERMDRAWGPFLWLGLTVETTLRSLHWLSASATRHLDTCVLVEVVKFLSGDLILHCLASGARAAELRDPSEQVLRVLAYSPLSQHLLVTAGDDGTEHLWDTTGSTPKVSWVKQHSAPTAGRPSSCISYEAPFSNLAFTDDGWMLAAGTSNGCVALHDVRGKPQPFVILHAYSSSEAVASLCWQRSKPAIVNESNCTAEISLVGDSVGDSIVLPDPMPSATSSTQSLSTAVSSSRNPGA</sequence>
<accession>A0AAD7LLH5</accession>
<evidence type="ECO:0000313" key="3">
    <source>
        <dbReference type="Proteomes" id="UP001163823"/>
    </source>
</evidence>
<dbReference type="SMART" id="SM00320">
    <property type="entry name" value="WD40"/>
    <property type="match status" value="2"/>
</dbReference>
<dbReference type="KEGG" id="qsa:O6P43_020657"/>
<dbReference type="GO" id="GO:0010968">
    <property type="term" value="P:regulation of microtubule nucleation"/>
    <property type="evidence" value="ECO:0007669"/>
    <property type="project" value="InterPro"/>
</dbReference>
<dbReference type="PANTHER" id="PTHR45096">
    <property type="entry name" value="PROTEIN NEDD1"/>
    <property type="match status" value="1"/>
</dbReference>
<dbReference type="GO" id="GO:2000694">
    <property type="term" value="P:regulation of phragmoplast microtubule organization"/>
    <property type="evidence" value="ECO:0007669"/>
    <property type="project" value="TreeGrafter"/>
</dbReference>
<proteinExistence type="predicted"/>
<dbReference type="InterPro" id="IPR015943">
    <property type="entry name" value="WD40/YVTN_repeat-like_dom_sf"/>
</dbReference>
<evidence type="ECO:0000313" key="2">
    <source>
        <dbReference type="EMBL" id="KAJ7960173.1"/>
    </source>
</evidence>
<reference evidence="2" key="1">
    <citation type="journal article" date="2023" name="Science">
        <title>Elucidation of the pathway for biosynthesis of saponin adjuvants from the soapbark tree.</title>
        <authorList>
            <person name="Reed J."/>
            <person name="Orme A."/>
            <person name="El-Demerdash A."/>
            <person name="Owen C."/>
            <person name="Martin L.B.B."/>
            <person name="Misra R.C."/>
            <person name="Kikuchi S."/>
            <person name="Rejzek M."/>
            <person name="Martin A.C."/>
            <person name="Harkess A."/>
            <person name="Leebens-Mack J."/>
            <person name="Louveau T."/>
            <person name="Stephenson M.J."/>
            <person name="Osbourn A."/>
        </authorList>
    </citation>
    <scope>NUCLEOTIDE SEQUENCE</scope>
    <source>
        <strain evidence="2">S10</strain>
    </source>
</reference>
<dbReference type="SUPFAM" id="SSF50978">
    <property type="entry name" value="WD40 repeat-like"/>
    <property type="match status" value="1"/>
</dbReference>
<dbReference type="Proteomes" id="UP001163823">
    <property type="component" value="Chromosome 8"/>
</dbReference>
<dbReference type="InterPro" id="IPR036322">
    <property type="entry name" value="WD40_repeat_dom_sf"/>
</dbReference>
<dbReference type="GO" id="GO:0140496">
    <property type="term" value="F:gamma-tubulin complex binding"/>
    <property type="evidence" value="ECO:0007669"/>
    <property type="project" value="InterPro"/>
</dbReference>
<feature type="region of interest" description="Disordered" evidence="1">
    <location>
        <begin position="273"/>
        <end position="298"/>
    </location>
</feature>
<feature type="compositionally biased region" description="Low complexity" evidence="1">
    <location>
        <begin position="278"/>
        <end position="298"/>
    </location>
</feature>